<organism evidence="1 2">
    <name type="scientific">Methanospirillum hungatei JF-1 (strain ATCC 27890 / DSM 864 / NBRC 100397 / JF-1)</name>
    <dbReference type="NCBI Taxonomy" id="323259"/>
    <lineage>
        <taxon>Archaea</taxon>
        <taxon>Methanobacteriati</taxon>
        <taxon>Methanobacteriota</taxon>
        <taxon>Stenosarchaea group</taxon>
        <taxon>Methanomicrobia</taxon>
        <taxon>Methanomicrobiales</taxon>
        <taxon>Methanospirillaceae</taxon>
        <taxon>Methanospirillum</taxon>
    </lineage>
</organism>
<evidence type="ECO:0008006" key="3">
    <source>
        <dbReference type="Google" id="ProtNLM"/>
    </source>
</evidence>
<dbReference type="HOGENOM" id="CLU_2748195_0_0_2"/>
<dbReference type="AlphaFoldDB" id="Q2FR08"/>
<dbReference type="OrthoDB" id="91989at2157"/>
<gene>
    <name evidence="1" type="ordered locus">Mhun_1703</name>
</gene>
<dbReference type="SUPFAM" id="SSF143100">
    <property type="entry name" value="TTHA1013/TTHA0281-like"/>
    <property type="match status" value="1"/>
</dbReference>
<reference evidence="2" key="1">
    <citation type="journal article" date="2016" name="Stand. Genomic Sci.">
        <title>Complete genome sequence of Methanospirillum hungatei type strain JF1.</title>
        <authorList>
            <person name="Gunsalus R.P."/>
            <person name="Cook L.E."/>
            <person name="Crable B."/>
            <person name="Rohlin L."/>
            <person name="McDonald E."/>
            <person name="Mouttaki H."/>
            <person name="Sieber J.R."/>
            <person name="Poweleit N."/>
            <person name="Zhou H."/>
            <person name="Lapidus A.L."/>
            <person name="Daligault H.E."/>
            <person name="Land M."/>
            <person name="Gilna P."/>
            <person name="Ivanova N."/>
            <person name="Kyrpides N."/>
            <person name="Culley D.E."/>
            <person name="McInerney M.J."/>
        </authorList>
    </citation>
    <scope>NUCLEOTIDE SEQUENCE [LARGE SCALE GENOMIC DNA]</scope>
    <source>
        <strain evidence="2">ATCC 27890 / DSM 864 / NBRC 100397 / JF-1</strain>
    </source>
</reference>
<proteinExistence type="predicted"/>
<dbReference type="KEGG" id="mhu:Mhun_1703"/>
<dbReference type="GeneID" id="3924910"/>
<dbReference type="eggNOG" id="arCOG02412">
    <property type="taxonomic scope" value="Archaea"/>
</dbReference>
<dbReference type="InParanoid" id="Q2FR08"/>
<dbReference type="STRING" id="323259.Mhun_1703"/>
<dbReference type="InterPro" id="IPR035069">
    <property type="entry name" value="TTHA1013/TTHA0281-like"/>
</dbReference>
<evidence type="ECO:0000313" key="2">
    <source>
        <dbReference type="Proteomes" id="UP000001941"/>
    </source>
</evidence>
<accession>Q2FR08</accession>
<evidence type="ECO:0000313" key="1">
    <source>
        <dbReference type="EMBL" id="ABD41427.1"/>
    </source>
</evidence>
<dbReference type="Proteomes" id="UP000001941">
    <property type="component" value="Chromosome"/>
</dbReference>
<dbReference type="EMBL" id="CP000254">
    <property type="protein sequence ID" value="ABD41427.1"/>
    <property type="molecule type" value="Genomic_DNA"/>
</dbReference>
<dbReference type="Gene3D" id="3.30.160.250">
    <property type="match status" value="1"/>
</dbReference>
<sequence length="74" mass="8572">MYIKFESYFDGNYWCARGIGVDIFTQGKSLDELMSNIQEAVELHYEDELERGESITILTLQEYEVRSHARAASC</sequence>
<name>Q2FR08_METHJ</name>
<keyword evidence="2" id="KW-1185">Reference proteome</keyword>
<dbReference type="EnsemblBacteria" id="ABD41427">
    <property type="protein sequence ID" value="ABD41427"/>
    <property type="gene ID" value="Mhun_1703"/>
</dbReference>
<protein>
    <recommendedName>
        <fullName evidence="3">HicB-like antitoxin of toxin-antitoxin system domain-containing protein</fullName>
    </recommendedName>
</protein>
<dbReference type="RefSeq" id="WP_011448692.1">
    <property type="nucleotide sequence ID" value="NC_007796.1"/>
</dbReference>